<keyword evidence="2" id="KW-1185">Reference proteome</keyword>
<evidence type="ECO:0000313" key="1">
    <source>
        <dbReference type="EMBL" id="PBK62061.1"/>
    </source>
</evidence>
<dbReference type="AlphaFoldDB" id="A0A2H3ATI7"/>
<dbReference type="Proteomes" id="UP000218334">
    <property type="component" value="Unassembled WGS sequence"/>
</dbReference>
<organism evidence="1 2">
    <name type="scientific">Armillaria solidipes</name>
    <dbReference type="NCBI Taxonomy" id="1076256"/>
    <lineage>
        <taxon>Eukaryota</taxon>
        <taxon>Fungi</taxon>
        <taxon>Dikarya</taxon>
        <taxon>Basidiomycota</taxon>
        <taxon>Agaricomycotina</taxon>
        <taxon>Agaricomycetes</taxon>
        <taxon>Agaricomycetidae</taxon>
        <taxon>Agaricales</taxon>
        <taxon>Marasmiineae</taxon>
        <taxon>Physalacriaceae</taxon>
        <taxon>Armillaria</taxon>
    </lineage>
</organism>
<gene>
    <name evidence="1" type="ORF">ARMSODRAFT_981047</name>
</gene>
<dbReference type="EMBL" id="KZ293470">
    <property type="protein sequence ID" value="PBK62061.1"/>
    <property type="molecule type" value="Genomic_DNA"/>
</dbReference>
<proteinExistence type="predicted"/>
<reference evidence="2" key="1">
    <citation type="journal article" date="2017" name="Nat. Ecol. Evol.">
        <title>Genome expansion and lineage-specific genetic innovations in the forest pathogenic fungi Armillaria.</title>
        <authorList>
            <person name="Sipos G."/>
            <person name="Prasanna A.N."/>
            <person name="Walter M.C."/>
            <person name="O'Connor E."/>
            <person name="Balint B."/>
            <person name="Krizsan K."/>
            <person name="Kiss B."/>
            <person name="Hess J."/>
            <person name="Varga T."/>
            <person name="Slot J."/>
            <person name="Riley R."/>
            <person name="Boka B."/>
            <person name="Rigling D."/>
            <person name="Barry K."/>
            <person name="Lee J."/>
            <person name="Mihaltcheva S."/>
            <person name="LaButti K."/>
            <person name="Lipzen A."/>
            <person name="Waldron R."/>
            <person name="Moloney N.M."/>
            <person name="Sperisen C."/>
            <person name="Kredics L."/>
            <person name="Vagvoelgyi C."/>
            <person name="Patrignani A."/>
            <person name="Fitzpatrick D."/>
            <person name="Nagy I."/>
            <person name="Doyle S."/>
            <person name="Anderson J.B."/>
            <person name="Grigoriev I.V."/>
            <person name="Gueldener U."/>
            <person name="Muensterkoetter M."/>
            <person name="Nagy L.G."/>
        </authorList>
    </citation>
    <scope>NUCLEOTIDE SEQUENCE [LARGE SCALE GENOMIC DNA]</scope>
    <source>
        <strain evidence="2">28-4</strain>
    </source>
</reference>
<name>A0A2H3ATI7_9AGAR</name>
<evidence type="ECO:0000313" key="2">
    <source>
        <dbReference type="Proteomes" id="UP000218334"/>
    </source>
</evidence>
<accession>A0A2H3ATI7</accession>
<protein>
    <submittedName>
        <fullName evidence="1">Uncharacterized protein</fullName>
    </submittedName>
</protein>
<sequence length="214" mass="24248">MAAACRCESVRHVRSPVARARLVTEDVKRDDGKKKAEFIPDQISRVRTRGSQRYAALRNRSTNTQPGIYTATFPEAEYQEEELPGDSVSIWCIRRPAHLAILLTFVHQVTLILDGRRNNKFQRPNARVVLRYERKHLSKSEEHIYCGLGRPLSLKAVDFESNWCRPPISNTKPFIYAAGKLSNLRRQFPRGTAILGSRCIEGSDFPQGVGILDG</sequence>